<accession>A0A2P5FR68</accession>
<keyword evidence="10 13" id="KW-0012">Acyltransferase</keyword>
<evidence type="ECO:0000256" key="9">
    <source>
        <dbReference type="ARBA" id="ARBA00023136"/>
    </source>
</evidence>
<organism evidence="13 14">
    <name type="scientific">Trema orientale</name>
    <name type="common">Charcoal tree</name>
    <name type="synonym">Celtis orientalis</name>
    <dbReference type="NCBI Taxonomy" id="63057"/>
    <lineage>
        <taxon>Eukaryota</taxon>
        <taxon>Viridiplantae</taxon>
        <taxon>Streptophyta</taxon>
        <taxon>Embryophyta</taxon>
        <taxon>Tracheophyta</taxon>
        <taxon>Spermatophyta</taxon>
        <taxon>Magnoliopsida</taxon>
        <taxon>eudicotyledons</taxon>
        <taxon>Gunneridae</taxon>
        <taxon>Pentapetalae</taxon>
        <taxon>rosids</taxon>
        <taxon>fabids</taxon>
        <taxon>Rosales</taxon>
        <taxon>Cannabaceae</taxon>
        <taxon>Trema</taxon>
    </lineage>
</organism>
<comment type="subcellular location">
    <subcellularLocation>
        <location evidence="1">Endoplasmic reticulum membrane</location>
        <topology evidence="1">Multi-pass membrane protein</topology>
    </subcellularLocation>
</comment>
<dbReference type="InterPro" id="IPR007130">
    <property type="entry name" value="DAGAT"/>
</dbReference>
<dbReference type="GO" id="GO:0019432">
    <property type="term" value="P:triglyceride biosynthetic process"/>
    <property type="evidence" value="ECO:0007669"/>
    <property type="project" value="TreeGrafter"/>
</dbReference>
<keyword evidence="3" id="KW-0444">Lipid biosynthesis</keyword>
<name>A0A2P5FR68_TREOI</name>
<dbReference type="GO" id="GO:0005789">
    <property type="term" value="C:endoplasmic reticulum membrane"/>
    <property type="evidence" value="ECO:0007669"/>
    <property type="project" value="UniProtKB-SubCell"/>
</dbReference>
<keyword evidence="7 12" id="KW-1133">Transmembrane helix</keyword>
<gene>
    <name evidence="13" type="ORF">TorRG33x02_040270</name>
</gene>
<evidence type="ECO:0000256" key="12">
    <source>
        <dbReference type="SAM" id="Phobius"/>
    </source>
</evidence>
<dbReference type="OrthoDB" id="264532at2759"/>
<evidence type="ECO:0000256" key="4">
    <source>
        <dbReference type="ARBA" id="ARBA00022679"/>
    </source>
</evidence>
<feature type="region of interest" description="Disordered" evidence="11">
    <location>
        <begin position="225"/>
        <end position="244"/>
    </location>
</feature>
<sequence length="564" mass="63243">MSGSKENANVGQEIPVALLDNEPQQTAAPTENENSLIRHRDTEIETEAPNEPDDNITTNPDSILLKPTQDSLPPPDPLVEEQHFVKPINFKTKIDDLSLYKQAQEQDDNTTISASPLAITESTVEAITEVPHTEIGDIEHAEIASHDEPILPLSESSDMKPEVGNVVDGEEKKNKALRSGKARKDAAARATQGWHSQCLHSNGEVIDPVFTNFRREAMLELDEKEKRKAFDGNGNPKEEKEEEEERQLMMFGGCESQKLGLVAVLKTVVAMAIWLGAIHFNVALLLFSFFFLPLSYSLLVLAFLLVLIIIPVDDKSKSGRRLSRFICKHACAYFPITLHVEDLQAFDPNRAYVFGYEPHSVLPIGVVALADLTGFMPLPKIKVLASSAVFYTPFLRHIWTWLGLAPATKKNFLSLLATGYSCIIVPGGVQETFHMQHGSEIAFLKSRRGFVRIAMEMGLPLVPIFCFGQSNVYKWWKPSGKLFLKFSRAIKFTPIFFWGIFGSPLPYRRPMHVVVGKPIELKKTPQPTMEEVSEVHAQFVEQLQQLFERHKSRVGHADLQLKVL</sequence>
<feature type="compositionally biased region" description="Polar residues" evidence="11">
    <location>
        <begin position="1"/>
        <end position="10"/>
    </location>
</feature>
<keyword evidence="9 12" id="KW-0472">Membrane</keyword>
<feature type="transmembrane region" description="Helical" evidence="12">
    <location>
        <begin position="259"/>
        <end position="280"/>
    </location>
</feature>
<dbReference type="FunCoup" id="A0A2P5FR68">
    <property type="interactions" value="969"/>
</dbReference>
<comment type="similarity">
    <text evidence="2">Belongs to the diacylglycerol acyltransferase family.</text>
</comment>
<keyword evidence="8" id="KW-0443">Lipid metabolism</keyword>
<dbReference type="PANTHER" id="PTHR12317:SF63">
    <property type="entry name" value="DIACYLGLYCEROL O-ACYLTRANSFERASE 2"/>
    <property type="match status" value="1"/>
</dbReference>
<evidence type="ECO:0000256" key="2">
    <source>
        <dbReference type="ARBA" id="ARBA00005420"/>
    </source>
</evidence>
<dbReference type="PANTHER" id="PTHR12317">
    <property type="entry name" value="DIACYLGLYCEROL O-ACYLTRANSFERASE"/>
    <property type="match status" value="1"/>
</dbReference>
<dbReference type="AlphaFoldDB" id="A0A2P5FR68"/>
<evidence type="ECO:0000313" key="14">
    <source>
        <dbReference type="Proteomes" id="UP000237000"/>
    </source>
</evidence>
<protein>
    <submittedName>
        <fullName evidence="13">Diacylglycerol acyltransferase</fullName>
    </submittedName>
</protein>
<evidence type="ECO:0000256" key="10">
    <source>
        <dbReference type="ARBA" id="ARBA00023315"/>
    </source>
</evidence>
<comment type="caution">
    <text evidence="13">The sequence shown here is derived from an EMBL/GenBank/DDBJ whole genome shotgun (WGS) entry which is preliminary data.</text>
</comment>
<proteinExistence type="inferred from homology"/>
<evidence type="ECO:0000256" key="11">
    <source>
        <dbReference type="SAM" id="MobiDB-lite"/>
    </source>
</evidence>
<evidence type="ECO:0000256" key="1">
    <source>
        <dbReference type="ARBA" id="ARBA00004477"/>
    </source>
</evidence>
<keyword evidence="14" id="KW-1185">Reference proteome</keyword>
<dbReference type="STRING" id="63057.A0A2P5FR68"/>
<evidence type="ECO:0000256" key="8">
    <source>
        <dbReference type="ARBA" id="ARBA00023098"/>
    </source>
</evidence>
<dbReference type="GO" id="GO:0004144">
    <property type="term" value="F:diacylglycerol O-acyltransferase activity"/>
    <property type="evidence" value="ECO:0007669"/>
    <property type="project" value="UniProtKB-ARBA"/>
</dbReference>
<feature type="region of interest" description="Disordered" evidence="11">
    <location>
        <begin position="1"/>
        <end position="79"/>
    </location>
</feature>
<evidence type="ECO:0000313" key="13">
    <source>
        <dbReference type="EMBL" id="POO00249.1"/>
    </source>
</evidence>
<keyword evidence="5 12" id="KW-0812">Transmembrane</keyword>
<feature type="compositionally biased region" description="Polar residues" evidence="11">
    <location>
        <begin position="22"/>
        <end position="35"/>
    </location>
</feature>
<evidence type="ECO:0000256" key="6">
    <source>
        <dbReference type="ARBA" id="ARBA00022824"/>
    </source>
</evidence>
<reference evidence="14" key="1">
    <citation type="submission" date="2016-06" db="EMBL/GenBank/DDBJ databases">
        <title>Parallel loss of symbiosis genes in relatives of nitrogen-fixing non-legume Parasponia.</title>
        <authorList>
            <person name="Van Velzen R."/>
            <person name="Holmer R."/>
            <person name="Bu F."/>
            <person name="Rutten L."/>
            <person name="Van Zeijl A."/>
            <person name="Liu W."/>
            <person name="Santuari L."/>
            <person name="Cao Q."/>
            <person name="Sharma T."/>
            <person name="Shen D."/>
            <person name="Roswanjaya Y."/>
            <person name="Wardhani T."/>
            <person name="Kalhor M.S."/>
            <person name="Jansen J."/>
            <person name="Van den Hoogen J."/>
            <person name="Gungor B."/>
            <person name="Hartog M."/>
            <person name="Hontelez J."/>
            <person name="Verver J."/>
            <person name="Yang W.-C."/>
            <person name="Schijlen E."/>
            <person name="Repin R."/>
            <person name="Schilthuizen M."/>
            <person name="Schranz E."/>
            <person name="Heidstra R."/>
            <person name="Miyata K."/>
            <person name="Fedorova E."/>
            <person name="Kohlen W."/>
            <person name="Bisseling T."/>
            <person name="Smit S."/>
            <person name="Geurts R."/>
        </authorList>
    </citation>
    <scope>NUCLEOTIDE SEQUENCE [LARGE SCALE GENOMIC DNA]</scope>
    <source>
        <strain evidence="14">cv. RG33-2</strain>
    </source>
</reference>
<dbReference type="CDD" id="cd07987">
    <property type="entry name" value="LPLAT_MGAT-like"/>
    <property type="match status" value="1"/>
</dbReference>
<evidence type="ECO:0000256" key="5">
    <source>
        <dbReference type="ARBA" id="ARBA00022692"/>
    </source>
</evidence>
<dbReference type="Proteomes" id="UP000237000">
    <property type="component" value="Unassembled WGS sequence"/>
</dbReference>
<keyword evidence="4 13" id="KW-0808">Transferase</keyword>
<evidence type="ECO:0000256" key="3">
    <source>
        <dbReference type="ARBA" id="ARBA00022516"/>
    </source>
</evidence>
<evidence type="ECO:0000256" key="7">
    <source>
        <dbReference type="ARBA" id="ARBA00022989"/>
    </source>
</evidence>
<feature type="transmembrane region" description="Helical" evidence="12">
    <location>
        <begin position="286"/>
        <end position="312"/>
    </location>
</feature>
<keyword evidence="6" id="KW-0256">Endoplasmic reticulum</keyword>
<dbReference type="InParanoid" id="A0A2P5FR68"/>
<dbReference type="EMBL" id="JXTC01000014">
    <property type="protein sequence ID" value="POO00249.1"/>
    <property type="molecule type" value="Genomic_DNA"/>
</dbReference>
<dbReference type="Pfam" id="PF03982">
    <property type="entry name" value="DAGAT"/>
    <property type="match status" value="1"/>
</dbReference>
<feature type="compositionally biased region" description="Acidic residues" evidence="11">
    <location>
        <begin position="44"/>
        <end position="54"/>
    </location>
</feature>